<feature type="non-terminal residue" evidence="3">
    <location>
        <position position="1"/>
    </location>
</feature>
<dbReference type="GO" id="GO:0004222">
    <property type="term" value="F:metalloendopeptidase activity"/>
    <property type="evidence" value="ECO:0007669"/>
    <property type="project" value="InterPro"/>
</dbReference>
<gene>
    <name evidence="3" type="ORF">PFISCL1PPCAC_26621</name>
</gene>
<name>A0AAV5WXD5_9BILA</name>
<proteinExistence type="inferred from homology"/>
<dbReference type="Proteomes" id="UP001432322">
    <property type="component" value="Unassembled WGS sequence"/>
</dbReference>
<comment type="similarity">
    <text evidence="1">Belongs to the peptidase M13 family.</text>
</comment>
<evidence type="ECO:0000256" key="1">
    <source>
        <dbReference type="ARBA" id="ARBA00007357"/>
    </source>
</evidence>
<dbReference type="InterPro" id="IPR000718">
    <property type="entry name" value="Peptidase_M13"/>
</dbReference>
<dbReference type="AlphaFoldDB" id="A0AAV5WXD5"/>
<sequence length="141" mass="16001">SGAPSPPDVSNEVEDMLRRNLNFSADPCDDFYNYVCGNWMATHVIPPGKSRISVGYELRQNIAKKQKESLENTIDKPTSSAQRKMQDFYLSCLDTEYLEINNNMDMLLALKKLGPFPMMGESYYPTFSSFTDILINVNPLT</sequence>
<protein>
    <recommendedName>
        <fullName evidence="2">Peptidase M13 N-terminal domain-containing protein</fullName>
    </recommendedName>
</protein>
<evidence type="ECO:0000313" key="4">
    <source>
        <dbReference type="Proteomes" id="UP001432322"/>
    </source>
</evidence>
<dbReference type="Pfam" id="PF05649">
    <property type="entry name" value="Peptidase_M13_N"/>
    <property type="match status" value="1"/>
</dbReference>
<comment type="caution">
    <text evidence="3">The sequence shown here is derived from an EMBL/GenBank/DDBJ whole genome shotgun (WGS) entry which is preliminary data.</text>
</comment>
<feature type="domain" description="Peptidase M13 N-terminal" evidence="2">
    <location>
        <begin position="27"/>
        <end position="115"/>
    </location>
</feature>
<keyword evidence="4" id="KW-1185">Reference proteome</keyword>
<dbReference type="InterPro" id="IPR042089">
    <property type="entry name" value="Peptidase_M13_dom_2"/>
</dbReference>
<dbReference type="PANTHER" id="PTHR11733:SF237">
    <property type="entry name" value="NEPRILYSIN-LIKE 4"/>
    <property type="match status" value="1"/>
</dbReference>
<accession>A0AAV5WXD5</accession>
<evidence type="ECO:0000313" key="3">
    <source>
        <dbReference type="EMBL" id="GMT35324.1"/>
    </source>
</evidence>
<dbReference type="Gene3D" id="3.40.390.10">
    <property type="entry name" value="Collagenase (Catalytic Domain)"/>
    <property type="match status" value="1"/>
</dbReference>
<dbReference type="Gene3D" id="1.10.1380.10">
    <property type="entry name" value="Neutral endopeptidase , domain2"/>
    <property type="match status" value="1"/>
</dbReference>
<dbReference type="InterPro" id="IPR008753">
    <property type="entry name" value="Peptidase_M13_N"/>
</dbReference>
<evidence type="ECO:0000259" key="2">
    <source>
        <dbReference type="Pfam" id="PF05649"/>
    </source>
</evidence>
<dbReference type="PROSITE" id="PS51885">
    <property type="entry name" value="NEPRILYSIN"/>
    <property type="match status" value="1"/>
</dbReference>
<organism evidence="3 4">
    <name type="scientific">Pristionchus fissidentatus</name>
    <dbReference type="NCBI Taxonomy" id="1538716"/>
    <lineage>
        <taxon>Eukaryota</taxon>
        <taxon>Metazoa</taxon>
        <taxon>Ecdysozoa</taxon>
        <taxon>Nematoda</taxon>
        <taxon>Chromadorea</taxon>
        <taxon>Rhabditida</taxon>
        <taxon>Rhabditina</taxon>
        <taxon>Diplogasteromorpha</taxon>
        <taxon>Diplogasteroidea</taxon>
        <taxon>Neodiplogasteridae</taxon>
        <taxon>Pristionchus</taxon>
    </lineage>
</organism>
<dbReference type="PANTHER" id="PTHR11733">
    <property type="entry name" value="ZINC METALLOPROTEASE FAMILY M13 NEPRILYSIN-RELATED"/>
    <property type="match status" value="1"/>
</dbReference>
<dbReference type="SUPFAM" id="SSF55486">
    <property type="entry name" value="Metalloproteases ('zincins'), catalytic domain"/>
    <property type="match status" value="1"/>
</dbReference>
<dbReference type="GO" id="GO:0016485">
    <property type="term" value="P:protein processing"/>
    <property type="evidence" value="ECO:0007669"/>
    <property type="project" value="TreeGrafter"/>
</dbReference>
<dbReference type="GO" id="GO:0005886">
    <property type="term" value="C:plasma membrane"/>
    <property type="evidence" value="ECO:0007669"/>
    <property type="project" value="TreeGrafter"/>
</dbReference>
<dbReference type="EMBL" id="BTSY01000007">
    <property type="protein sequence ID" value="GMT35324.1"/>
    <property type="molecule type" value="Genomic_DNA"/>
</dbReference>
<dbReference type="InterPro" id="IPR024079">
    <property type="entry name" value="MetalloPept_cat_dom_sf"/>
</dbReference>
<reference evidence="3" key="1">
    <citation type="submission" date="2023-10" db="EMBL/GenBank/DDBJ databases">
        <title>Genome assembly of Pristionchus species.</title>
        <authorList>
            <person name="Yoshida K."/>
            <person name="Sommer R.J."/>
        </authorList>
    </citation>
    <scope>NUCLEOTIDE SEQUENCE</scope>
    <source>
        <strain evidence="3">RS5133</strain>
    </source>
</reference>